<feature type="region of interest" description="Disordered" evidence="2">
    <location>
        <begin position="451"/>
        <end position="580"/>
    </location>
</feature>
<protein>
    <recommendedName>
        <fullName evidence="3">C2H2-type domain-containing protein</fullName>
    </recommendedName>
</protein>
<feature type="compositionally biased region" description="Polar residues" evidence="2">
    <location>
        <begin position="496"/>
        <end position="515"/>
    </location>
</feature>
<reference evidence="4 5" key="1">
    <citation type="submission" date="2015-12" db="EMBL/GenBank/DDBJ databases">
        <title>The genome of Folsomia candida.</title>
        <authorList>
            <person name="Faddeeva A."/>
            <person name="Derks M.F."/>
            <person name="Anvar Y."/>
            <person name="Smit S."/>
            <person name="Van Straalen N."/>
            <person name="Roelofs D."/>
        </authorList>
    </citation>
    <scope>NUCLEOTIDE SEQUENCE [LARGE SCALE GENOMIC DNA]</scope>
    <source>
        <strain evidence="4 5">VU population</strain>
        <tissue evidence="4">Whole body</tissue>
    </source>
</reference>
<feature type="compositionally biased region" description="Acidic residues" evidence="2">
    <location>
        <begin position="322"/>
        <end position="333"/>
    </location>
</feature>
<feature type="domain" description="C2H2-type" evidence="3">
    <location>
        <begin position="104"/>
        <end position="127"/>
    </location>
</feature>
<feature type="region of interest" description="Disordered" evidence="2">
    <location>
        <begin position="311"/>
        <end position="349"/>
    </location>
</feature>
<dbReference type="PROSITE" id="PS50157">
    <property type="entry name" value="ZINC_FINGER_C2H2_2"/>
    <property type="match status" value="1"/>
</dbReference>
<accession>A0A226DEL7</accession>
<dbReference type="EMBL" id="LNIX01000021">
    <property type="protein sequence ID" value="OXA43609.1"/>
    <property type="molecule type" value="Genomic_DNA"/>
</dbReference>
<dbReference type="OrthoDB" id="8298455at2759"/>
<feature type="region of interest" description="Disordered" evidence="2">
    <location>
        <begin position="377"/>
        <end position="396"/>
    </location>
</feature>
<keyword evidence="5" id="KW-1185">Reference proteome</keyword>
<feature type="compositionally biased region" description="Basic and acidic residues" evidence="2">
    <location>
        <begin position="452"/>
        <end position="466"/>
    </location>
</feature>
<organism evidence="4 5">
    <name type="scientific">Folsomia candida</name>
    <name type="common">Springtail</name>
    <dbReference type="NCBI Taxonomy" id="158441"/>
    <lineage>
        <taxon>Eukaryota</taxon>
        <taxon>Metazoa</taxon>
        <taxon>Ecdysozoa</taxon>
        <taxon>Arthropoda</taxon>
        <taxon>Hexapoda</taxon>
        <taxon>Collembola</taxon>
        <taxon>Entomobryomorpha</taxon>
        <taxon>Isotomoidea</taxon>
        <taxon>Isotomidae</taxon>
        <taxon>Proisotominae</taxon>
        <taxon>Folsomia</taxon>
    </lineage>
</organism>
<comment type="caution">
    <text evidence="4">The sequence shown here is derived from an EMBL/GenBank/DDBJ whole genome shotgun (WGS) entry which is preliminary data.</text>
</comment>
<dbReference type="PROSITE" id="PS00028">
    <property type="entry name" value="ZINC_FINGER_C2H2_1"/>
    <property type="match status" value="1"/>
</dbReference>
<dbReference type="AlphaFoldDB" id="A0A226DEL7"/>
<evidence type="ECO:0000259" key="3">
    <source>
        <dbReference type="PROSITE" id="PS50157"/>
    </source>
</evidence>
<keyword evidence="1" id="KW-0479">Metal-binding</keyword>
<dbReference type="GO" id="GO:0008270">
    <property type="term" value="F:zinc ion binding"/>
    <property type="evidence" value="ECO:0007669"/>
    <property type="project" value="UniProtKB-KW"/>
</dbReference>
<feature type="compositionally biased region" description="Basic and acidic residues" evidence="2">
    <location>
        <begin position="537"/>
        <end position="547"/>
    </location>
</feature>
<evidence type="ECO:0000313" key="4">
    <source>
        <dbReference type="EMBL" id="OXA43609.1"/>
    </source>
</evidence>
<keyword evidence="1" id="KW-0862">Zinc</keyword>
<gene>
    <name evidence="4" type="ORF">Fcan01_21565</name>
</gene>
<proteinExistence type="predicted"/>
<evidence type="ECO:0000313" key="5">
    <source>
        <dbReference type="Proteomes" id="UP000198287"/>
    </source>
</evidence>
<evidence type="ECO:0000256" key="2">
    <source>
        <dbReference type="SAM" id="MobiDB-lite"/>
    </source>
</evidence>
<evidence type="ECO:0000256" key="1">
    <source>
        <dbReference type="PROSITE-ProRule" id="PRU00042"/>
    </source>
</evidence>
<feature type="compositionally biased region" description="Basic residues" evidence="2">
    <location>
        <begin position="340"/>
        <end position="349"/>
    </location>
</feature>
<dbReference type="InterPro" id="IPR013087">
    <property type="entry name" value="Znf_C2H2_type"/>
</dbReference>
<sequence>MSQWQAEGMGYTENNVIHVEVRDMWKFEEVETVESSGRGAGPSVPVMTIIDESELGGQKFVELCDISELDAVPPPVEGDLGGCTISHQDQLNNAENGSVSQGVFQCTMCPEGFDKKLLLNNHMKKKHGINFVFTERGRKVKLVRLPEEDTPKGKGHASTSKDVEQQRICEVLENKSDEDEEGSGQGLGCGYAVKVDTPAYHKAIERNEIPFAAFFPINSKTGYLLRVQEYGPNNNLLDPASRNDVIRAFQYHRQIGSSYTAGDLLPIVAFVRQYYNHTTRSTDISICSPENIPDLEMKYISQDNFTTIAFANPGNNVSSCDPADDEEMDDEDPLPPPTPKPKRRGRRTKKEIEEAKMNAIKAAQPLLATSSNAHVEKNDNLQTENAEGSNLGGDEGREVTPTAAVNDNADNMPKLIPEVLQPSLDVVETHNPPEMPLVESDPLPPILTQMKVKVERTDEESMHLDESVLPVTPSKTTTPKSRKGDGKTGKGRGQKPRSTSKSTGLSSPKKPNSAQHVKITNVKEEPMDLSQNSNTRNDFEDGNDKDFVPSITCAPKRPPPTGPKRRGRPRKLKFDECSDN</sequence>
<dbReference type="SMART" id="SM00355">
    <property type="entry name" value="ZnF_C2H2"/>
    <property type="match status" value="1"/>
</dbReference>
<dbReference type="Proteomes" id="UP000198287">
    <property type="component" value="Unassembled WGS sequence"/>
</dbReference>
<keyword evidence="1" id="KW-0863">Zinc-finger</keyword>
<name>A0A226DEL7_FOLCA</name>